<feature type="compositionally biased region" description="Low complexity" evidence="3">
    <location>
        <begin position="309"/>
        <end position="322"/>
    </location>
</feature>
<feature type="compositionally biased region" description="Low complexity" evidence="3">
    <location>
        <begin position="276"/>
        <end position="292"/>
    </location>
</feature>
<keyword evidence="1 2" id="KW-0103">Bromodomain</keyword>
<feature type="compositionally biased region" description="Pro residues" evidence="3">
    <location>
        <begin position="260"/>
        <end position="275"/>
    </location>
</feature>
<accession>A0A5J5EV83</accession>
<dbReference type="Gene3D" id="1.20.920.10">
    <property type="entry name" value="Bromodomain-like"/>
    <property type="match status" value="1"/>
</dbReference>
<dbReference type="EMBL" id="VXIS01000104">
    <property type="protein sequence ID" value="KAA8904831.1"/>
    <property type="molecule type" value="Genomic_DNA"/>
</dbReference>
<dbReference type="PANTHER" id="PTHR15398">
    <property type="entry name" value="BROMODOMAIN-CONTAINING PROTEIN 8"/>
    <property type="match status" value="1"/>
</dbReference>
<feature type="compositionally biased region" description="Pro residues" evidence="3">
    <location>
        <begin position="403"/>
        <end position="413"/>
    </location>
</feature>
<dbReference type="Proteomes" id="UP000326924">
    <property type="component" value="Unassembled WGS sequence"/>
</dbReference>
<feature type="compositionally biased region" description="Polar residues" evidence="3">
    <location>
        <begin position="474"/>
        <end position="487"/>
    </location>
</feature>
<comment type="caution">
    <text evidence="5">The sequence shown here is derived from an EMBL/GenBank/DDBJ whole genome shotgun (WGS) entry which is preliminary data.</text>
</comment>
<feature type="compositionally biased region" description="Pro residues" evidence="3">
    <location>
        <begin position="651"/>
        <end position="661"/>
    </location>
</feature>
<dbReference type="GO" id="GO:0035267">
    <property type="term" value="C:NuA4 histone acetyltransferase complex"/>
    <property type="evidence" value="ECO:0007669"/>
    <property type="project" value="TreeGrafter"/>
</dbReference>
<feature type="compositionally biased region" description="Basic residues" evidence="3">
    <location>
        <begin position="420"/>
        <end position="432"/>
    </location>
</feature>
<feature type="region of interest" description="Disordered" evidence="3">
    <location>
        <begin position="884"/>
        <end position="924"/>
    </location>
</feature>
<evidence type="ECO:0000259" key="4">
    <source>
        <dbReference type="PROSITE" id="PS50014"/>
    </source>
</evidence>
<feature type="domain" description="Bromo" evidence="4">
    <location>
        <begin position="731"/>
        <end position="850"/>
    </location>
</feature>
<gene>
    <name evidence="5" type="ORF">FN846DRAFT_21279</name>
</gene>
<protein>
    <recommendedName>
        <fullName evidence="4">Bromo domain-containing protein</fullName>
    </recommendedName>
</protein>
<feature type="compositionally biased region" description="Low complexity" evidence="3">
    <location>
        <begin position="561"/>
        <end position="577"/>
    </location>
</feature>
<feature type="compositionally biased region" description="Basic residues" evidence="3">
    <location>
        <begin position="47"/>
        <end position="57"/>
    </location>
</feature>
<dbReference type="SUPFAM" id="SSF47370">
    <property type="entry name" value="Bromodomain"/>
    <property type="match status" value="1"/>
</dbReference>
<dbReference type="GO" id="GO:0006325">
    <property type="term" value="P:chromatin organization"/>
    <property type="evidence" value="ECO:0007669"/>
    <property type="project" value="UniProtKB-ARBA"/>
</dbReference>
<feature type="compositionally biased region" description="Pro residues" evidence="3">
    <location>
        <begin position="153"/>
        <end position="166"/>
    </location>
</feature>
<name>A0A5J5EV83_9PEZI</name>
<dbReference type="Pfam" id="PF00439">
    <property type="entry name" value="Bromodomain"/>
    <property type="match status" value="1"/>
</dbReference>
<dbReference type="AlphaFoldDB" id="A0A5J5EV83"/>
<dbReference type="PANTHER" id="PTHR15398:SF4">
    <property type="entry name" value="BROMODOMAIN-CONTAINING PROTEIN 8 ISOFORM X1"/>
    <property type="match status" value="1"/>
</dbReference>
<feature type="compositionally biased region" description="Low complexity" evidence="3">
    <location>
        <begin position="105"/>
        <end position="127"/>
    </location>
</feature>
<feature type="compositionally biased region" description="Low complexity" evidence="3">
    <location>
        <begin position="895"/>
        <end position="904"/>
    </location>
</feature>
<evidence type="ECO:0000256" key="1">
    <source>
        <dbReference type="ARBA" id="ARBA00023117"/>
    </source>
</evidence>
<feature type="compositionally biased region" description="Low complexity" evidence="3">
    <location>
        <begin position="384"/>
        <end position="402"/>
    </location>
</feature>
<feature type="region of interest" description="Disordered" evidence="3">
    <location>
        <begin position="35"/>
        <end position="195"/>
    </location>
</feature>
<dbReference type="PROSITE" id="PS50014">
    <property type="entry name" value="BROMODOMAIN_2"/>
    <property type="match status" value="1"/>
</dbReference>
<feature type="compositionally biased region" description="Low complexity" evidence="3">
    <location>
        <begin position="58"/>
        <end position="85"/>
    </location>
</feature>
<feature type="compositionally biased region" description="Basic residues" evidence="3">
    <location>
        <begin position="497"/>
        <end position="511"/>
    </location>
</feature>
<feature type="region of interest" description="Disordered" evidence="3">
    <location>
        <begin position="210"/>
        <end position="706"/>
    </location>
</feature>
<dbReference type="InterPro" id="IPR036427">
    <property type="entry name" value="Bromodomain-like_sf"/>
</dbReference>
<proteinExistence type="predicted"/>
<sequence length="924" mass="97629">MVKMNIGRITAAVCTDQLLTFLVGPSMLPQLSNVLAIPPSTAPPPKAPKKRAPKKAKPQQPQSQQQQQQQPQLPQSLHQPTHQLPPLQPPQLHHHPLQLPPPIQQIPHHQILQKQPQLSQQLPQHPQVSPPLPAPHLAQHQAALGPHNRSPPRQLPPLPLLGPPQSPHARTIPASASSPRLPMPQLAGTPSREGPLDSLLQLANVADRQWHQQAATPNHSPHPMSPHAQPMHFSHGSPNHSPHMMHPGAASPPQAMYGPPGMPQGRPPPPPPPSQQIPGFGVMYPPQTSPGGTPQPPRPYFPGHHQHHPQFPFYPQMQQPMGHPFPLPPLQHPVLPSQPVTPNRGKGRPPPISTAIPPGAMPGIDREEPGSPVQPGPEDISPISTPSNSPLLPAAALALPDVAPVPPSVPPTVAPAQTPKTKKALGRPRKRGHEGEIEKELDPVTPGPPPKDGAITSPAHVKRIKTTKDVPDTDATSSPGVPATPSTRGARGGARGAKARGGTRGRGRWANRGRAGVAQSLEPHITDGHDIPEDMATKDTATPTKAASTGTIQALTKAVLSSSTSTKAGTAATTAAPTKKKSPVMHPSSTPATRPVKQTPIPIPHTASKTAPAVHTPTALPKRSSEPAAAAAAAQPEKDKKDVTMEDAEPEPTPAPAPPQTPARKRKVSPPPSDSDSEADSSPVQPSTSSSSSSRPAPPALSIPSPFPQQSMVVATKKFAHLTTPLIGNISSHRFANLFSAPVPEKNAPGYKNLIYKPQDIKSIKAAIKAGAASLNALHLPGSTAATPTTADTPPLYPYPTTSTATTITTPATTANTPPKGIVNSQQLEKEIFRMFANAVMYNKSSTEIVKETVEMAKDVQGMVDNFRAAEEVGAKKLMLARKAVEEREREESESVAGSVAAADGGEEEKKARRRKKVTATPSQ</sequence>
<evidence type="ECO:0000256" key="3">
    <source>
        <dbReference type="SAM" id="MobiDB-lite"/>
    </source>
</evidence>
<evidence type="ECO:0000313" key="5">
    <source>
        <dbReference type="EMBL" id="KAA8904831.1"/>
    </source>
</evidence>
<feature type="compositionally biased region" description="Low complexity" evidence="3">
    <location>
        <begin position="680"/>
        <end position="695"/>
    </location>
</feature>
<evidence type="ECO:0000313" key="6">
    <source>
        <dbReference type="Proteomes" id="UP000326924"/>
    </source>
</evidence>
<evidence type="ECO:0000256" key="2">
    <source>
        <dbReference type="PROSITE-ProRule" id="PRU00035"/>
    </source>
</evidence>
<feature type="compositionally biased region" description="Basic and acidic residues" evidence="3">
    <location>
        <begin position="433"/>
        <end position="442"/>
    </location>
</feature>
<reference evidence="5 6" key="1">
    <citation type="submission" date="2019-09" db="EMBL/GenBank/DDBJ databases">
        <title>Draft genome of the ectomycorrhizal ascomycete Sphaerosporella brunnea.</title>
        <authorList>
            <consortium name="DOE Joint Genome Institute"/>
            <person name="Benucci G.M."/>
            <person name="Marozzi G."/>
            <person name="Antonielli L."/>
            <person name="Sanchez S."/>
            <person name="Marco P."/>
            <person name="Wang X."/>
            <person name="Falini L.B."/>
            <person name="Barry K."/>
            <person name="Haridas S."/>
            <person name="Lipzen A."/>
            <person name="Labutti K."/>
            <person name="Grigoriev I.V."/>
            <person name="Murat C."/>
            <person name="Martin F."/>
            <person name="Albertini E."/>
            <person name="Donnini D."/>
            <person name="Bonito G."/>
        </authorList>
    </citation>
    <scope>NUCLEOTIDE SEQUENCE [LARGE SCALE GENOMIC DNA]</scope>
    <source>
        <strain evidence="5 6">Sb_GMNB300</strain>
    </source>
</reference>
<feature type="compositionally biased region" description="Basic and acidic residues" evidence="3">
    <location>
        <begin position="524"/>
        <end position="537"/>
    </location>
</feature>
<feature type="compositionally biased region" description="Pro residues" evidence="3">
    <location>
        <begin position="696"/>
        <end position="706"/>
    </location>
</feature>
<dbReference type="OrthoDB" id="21449at2759"/>
<keyword evidence="6" id="KW-1185">Reference proteome</keyword>
<dbReference type="InParanoid" id="A0A5J5EV83"/>
<organism evidence="5 6">
    <name type="scientific">Sphaerosporella brunnea</name>
    <dbReference type="NCBI Taxonomy" id="1250544"/>
    <lineage>
        <taxon>Eukaryota</taxon>
        <taxon>Fungi</taxon>
        <taxon>Dikarya</taxon>
        <taxon>Ascomycota</taxon>
        <taxon>Pezizomycotina</taxon>
        <taxon>Pezizomycetes</taxon>
        <taxon>Pezizales</taxon>
        <taxon>Pyronemataceae</taxon>
        <taxon>Sphaerosporella</taxon>
    </lineage>
</organism>
<feature type="compositionally biased region" description="Basic and acidic residues" evidence="3">
    <location>
        <begin position="884"/>
        <end position="893"/>
    </location>
</feature>
<feature type="compositionally biased region" description="Low complexity" evidence="3">
    <location>
        <begin position="538"/>
        <end position="549"/>
    </location>
</feature>
<dbReference type="InterPro" id="IPR001487">
    <property type="entry name" value="Bromodomain"/>
</dbReference>